<evidence type="ECO:0000313" key="2">
    <source>
        <dbReference type="EMBL" id="PPQ85234.1"/>
    </source>
</evidence>
<reference evidence="2 3" key="1">
    <citation type="journal article" date="2018" name="Evol. Lett.">
        <title>Horizontal gene cluster transfer increased hallucinogenic mushroom diversity.</title>
        <authorList>
            <person name="Reynolds H.T."/>
            <person name="Vijayakumar V."/>
            <person name="Gluck-Thaler E."/>
            <person name="Korotkin H.B."/>
            <person name="Matheny P.B."/>
            <person name="Slot J.C."/>
        </authorList>
    </citation>
    <scope>NUCLEOTIDE SEQUENCE [LARGE SCALE GENOMIC DNA]</scope>
    <source>
        <strain evidence="2 3">2631</strain>
    </source>
</reference>
<accession>A0A409X3B1</accession>
<comment type="caution">
    <text evidence="2">The sequence shown here is derived from an EMBL/GenBank/DDBJ whole genome shotgun (WGS) entry which is preliminary data.</text>
</comment>
<dbReference type="InParanoid" id="A0A409X3B1"/>
<feature type="region of interest" description="Disordered" evidence="1">
    <location>
        <begin position="83"/>
        <end position="104"/>
    </location>
</feature>
<organism evidence="2 3">
    <name type="scientific">Psilocybe cyanescens</name>
    <dbReference type="NCBI Taxonomy" id="93625"/>
    <lineage>
        <taxon>Eukaryota</taxon>
        <taxon>Fungi</taxon>
        <taxon>Dikarya</taxon>
        <taxon>Basidiomycota</taxon>
        <taxon>Agaricomycotina</taxon>
        <taxon>Agaricomycetes</taxon>
        <taxon>Agaricomycetidae</taxon>
        <taxon>Agaricales</taxon>
        <taxon>Agaricineae</taxon>
        <taxon>Strophariaceae</taxon>
        <taxon>Psilocybe</taxon>
    </lineage>
</organism>
<gene>
    <name evidence="2" type="ORF">CVT25_010008</name>
</gene>
<evidence type="ECO:0000256" key="1">
    <source>
        <dbReference type="SAM" id="MobiDB-lite"/>
    </source>
</evidence>
<dbReference type="AlphaFoldDB" id="A0A409X3B1"/>
<proteinExistence type="predicted"/>
<dbReference type="Proteomes" id="UP000283269">
    <property type="component" value="Unassembled WGS sequence"/>
</dbReference>
<dbReference type="OrthoDB" id="2802795at2759"/>
<protein>
    <submittedName>
        <fullName evidence="2">Uncharacterized protein</fullName>
    </submittedName>
</protein>
<feature type="region of interest" description="Disordered" evidence="1">
    <location>
        <begin position="1"/>
        <end position="52"/>
    </location>
</feature>
<name>A0A409X3B1_PSICY</name>
<keyword evidence="3" id="KW-1185">Reference proteome</keyword>
<dbReference type="EMBL" id="NHYD01002737">
    <property type="protein sequence ID" value="PPQ85234.1"/>
    <property type="molecule type" value="Genomic_DNA"/>
</dbReference>
<evidence type="ECO:0000313" key="3">
    <source>
        <dbReference type="Proteomes" id="UP000283269"/>
    </source>
</evidence>
<sequence>MKGCLKFSSLSPTPTPALDGHPSSSTSSTHAEDALGASSSGGGGSPGVASPFYANSNASTSSTCSATSSRKCVAFGAEGALEEVYTADEWDRTPTEPARKLTYQ</sequence>
<feature type="compositionally biased region" description="Basic and acidic residues" evidence="1">
    <location>
        <begin position="89"/>
        <end position="104"/>
    </location>
</feature>